<keyword evidence="3" id="KW-1185">Reference proteome</keyword>
<keyword evidence="2" id="KW-0378">Hydrolase</keyword>
<dbReference type="SUPFAM" id="SSF50494">
    <property type="entry name" value="Trypsin-like serine proteases"/>
    <property type="match status" value="1"/>
</dbReference>
<feature type="signal peptide" evidence="1">
    <location>
        <begin position="1"/>
        <end position="22"/>
    </location>
</feature>
<dbReference type="EMBL" id="JACHLP010000005">
    <property type="protein sequence ID" value="MBB4844121.1"/>
    <property type="molecule type" value="Genomic_DNA"/>
</dbReference>
<keyword evidence="1" id="KW-0732">Signal</keyword>
<evidence type="ECO:0000313" key="2">
    <source>
        <dbReference type="EMBL" id="MBB4844121.1"/>
    </source>
</evidence>
<evidence type="ECO:0000256" key="1">
    <source>
        <dbReference type="SAM" id="SignalP"/>
    </source>
</evidence>
<keyword evidence="2" id="KW-0645">Protease</keyword>
<feature type="chain" id="PRO_5032553187" evidence="1">
    <location>
        <begin position="23"/>
        <end position="270"/>
    </location>
</feature>
<dbReference type="GO" id="GO:0006508">
    <property type="term" value="P:proteolysis"/>
    <property type="evidence" value="ECO:0007669"/>
    <property type="project" value="UniProtKB-KW"/>
</dbReference>
<proteinExistence type="predicted"/>
<dbReference type="PANTHER" id="PTHR43019:SF23">
    <property type="entry name" value="PROTEASE DO-LIKE 5, CHLOROPLASTIC"/>
    <property type="match status" value="1"/>
</dbReference>
<dbReference type="InterPro" id="IPR043504">
    <property type="entry name" value="Peptidase_S1_PA_chymotrypsin"/>
</dbReference>
<accession>A0A840L8N4</accession>
<dbReference type="RefSeq" id="WP_348648702.1">
    <property type="nucleotide sequence ID" value="NZ_JACHLP010000005.1"/>
</dbReference>
<evidence type="ECO:0000313" key="3">
    <source>
        <dbReference type="Proteomes" id="UP000562027"/>
    </source>
</evidence>
<dbReference type="Pfam" id="PF13365">
    <property type="entry name" value="Trypsin_2"/>
    <property type="match status" value="1"/>
</dbReference>
<protein>
    <submittedName>
        <fullName evidence="2">S1-C subfamily serine protease</fullName>
    </submittedName>
</protein>
<dbReference type="GO" id="GO:0008233">
    <property type="term" value="F:peptidase activity"/>
    <property type="evidence" value="ECO:0007669"/>
    <property type="project" value="UniProtKB-KW"/>
</dbReference>
<dbReference type="InterPro" id="IPR009003">
    <property type="entry name" value="Peptidase_S1_PA"/>
</dbReference>
<organism evidence="2 3">
    <name type="scientific">Roseateles oligotrophus</name>
    <dbReference type="NCBI Taxonomy" id="1769250"/>
    <lineage>
        <taxon>Bacteria</taxon>
        <taxon>Pseudomonadati</taxon>
        <taxon>Pseudomonadota</taxon>
        <taxon>Betaproteobacteria</taxon>
        <taxon>Burkholderiales</taxon>
        <taxon>Sphaerotilaceae</taxon>
        <taxon>Roseateles</taxon>
    </lineage>
</organism>
<dbReference type="Gene3D" id="2.40.10.10">
    <property type="entry name" value="Trypsin-like serine proteases"/>
    <property type="match status" value="2"/>
</dbReference>
<dbReference type="AlphaFoldDB" id="A0A840L8N4"/>
<gene>
    <name evidence="2" type="ORF">HNP55_002657</name>
</gene>
<sequence length="270" mass="28440">MKKAIVLVVVATIVGLAGQCHAVAADLNVFAEQENALHDLPGLIQRAKKSVLLVGTYGETDSPRFLFRGTGFVAATNNLIVTNAHVLPDVADIGASRRLVVQVPSGDGRWALREVAILQLDRERDLALLRVDGAALPPLVLALDGEAQEGTSIAFMGFPIGGALGFSFVTHRGIVSSIAPIALPQVGAQVLSEKSIRKIREGSFNILQLDATAYPGNSGGPVFDVVSGKVVGVINMVLTKGSRESALTSPSGISYAIPIEFVRRLITAER</sequence>
<reference evidence="2 3" key="1">
    <citation type="submission" date="2020-08" db="EMBL/GenBank/DDBJ databases">
        <title>Functional genomics of gut bacteria from endangered species of beetles.</title>
        <authorList>
            <person name="Carlos-Shanley C."/>
        </authorList>
    </citation>
    <scope>NUCLEOTIDE SEQUENCE [LARGE SCALE GENOMIC DNA]</scope>
    <source>
        <strain evidence="2 3">S00239</strain>
    </source>
</reference>
<dbReference type="Proteomes" id="UP000562027">
    <property type="component" value="Unassembled WGS sequence"/>
</dbReference>
<name>A0A840L8N4_9BURK</name>
<dbReference type="PANTHER" id="PTHR43019">
    <property type="entry name" value="SERINE ENDOPROTEASE DEGS"/>
    <property type="match status" value="1"/>
</dbReference>
<comment type="caution">
    <text evidence="2">The sequence shown here is derived from an EMBL/GenBank/DDBJ whole genome shotgun (WGS) entry which is preliminary data.</text>
</comment>